<name>A0A6H5GWU6_9HEMI</name>
<keyword evidence="2" id="KW-1185">Reference proteome</keyword>
<proteinExistence type="predicted"/>
<gene>
    <name evidence="1" type="ORF">NTEN_LOCUS14254</name>
</gene>
<dbReference type="AlphaFoldDB" id="A0A6H5GWU6"/>
<organism evidence="1 2">
    <name type="scientific">Nesidiocoris tenuis</name>
    <dbReference type="NCBI Taxonomy" id="355587"/>
    <lineage>
        <taxon>Eukaryota</taxon>
        <taxon>Metazoa</taxon>
        <taxon>Ecdysozoa</taxon>
        <taxon>Arthropoda</taxon>
        <taxon>Hexapoda</taxon>
        <taxon>Insecta</taxon>
        <taxon>Pterygota</taxon>
        <taxon>Neoptera</taxon>
        <taxon>Paraneoptera</taxon>
        <taxon>Hemiptera</taxon>
        <taxon>Heteroptera</taxon>
        <taxon>Panheteroptera</taxon>
        <taxon>Cimicomorpha</taxon>
        <taxon>Miridae</taxon>
        <taxon>Dicyphina</taxon>
        <taxon>Nesidiocoris</taxon>
    </lineage>
</organism>
<dbReference type="OrthoDB" id="6595846at2759"/>
<evidence type="ECO:0000313" key="2">
    <source>
        <dbReference type="Proteomes" id="UP000479000"/>
    </source>
</evidence>
<dbReference type="Proteomes" id="UP000479000">
    <property type="component" value="Unassembled WGS sequence"/>
</dbReference>
<accession>A0A6H5GWU6</accession>
<dbReference type="EMBL" id="CADCXU010021440">
    <property type="protein sequence ID" value="CAB0009073.1"/>
    <property type="molecule type" value="Genomic_DNA"/>
</dbReference>
<protein>
    <submittedName>
        <fullName evidence="1">Uncharacterized protein</fullName>
    </submittedName>
</protein>
<sequence length="51" mass="5777">MGVTCVINEPMVTKKKKLIKHLYLFLVTAKADEKCSLGRAVRECFVNHGKQ</sequence>
<reference evidence="1 2" key="1">
    <citation type="submission" date="2020-02" db="EMBL/GenBank/DDBJ databases">
        <authorList>
            <person name="Ferguson B K."/>
        </authorList>
    </citation>
    <scope>NUCLEOTIDE SEQUENCE [LARGE SCALE GENOMIC DNA]</scope>
</reference>
<feature type="non-terminal residue" evidence="1">
    <location>
        <position position="51"/>
    </location>
</feature>
<evidence type="ECO:0000313" key="1">
    <source>
        <dbReference type="EMBL" id="CAB0009073.1"/>
    </source>
</evidence>